<dbReference type="Proteomes" id="UP000076447">
    <property type="component" value="Unassembled WGS sequence"/>
</dbReference>
<dbReference type="InterPro" id="IPR032710">
    <property type="entry name" value="NTF2-like_dom_sf"/>
</dbReference>
<protein>
    <recommendedName>
        <fullName evidence="3">SnoaL-like domain-containing protein</fullName>
    </recommendedName>
</protein>
<dbReference type="EMBL" id="LRIE01000082">
    <property type="protein sequence ID" value="KZM34077.1"/>
    <property type="molecule type" value="Genomic_DNA"/>
</dbReference>
<dbReference type="AlphaFoldDB" id="A0A161XBY5"/>
<dbReference type="SUPFAM" id="SSF54427">
    <property type="entry name" value="NTF2-like"/>
    <property type="match status" value="1"/>
</dbReference>
<reference evidence="1 2" key="1">
    <citation type="submission" date="2016-01" db="EMBL/GenBank/DDBJ databases">
        <title>Genome sequence of Oerskovia enterophila VJag, an agar and cellulose degrading bacterium.</title>
        <authorList>
            <person name="Poehlein A."/>
            <person name="Jag V."/>
            <person name="Bengelsdorf F."/>
            <person name="Duerre P."/>
            <person name="Daniel R."/>
        </authorList>
    </citation>
    <scope>NUCLEOTIDE SEQUENCE [LARGE SCALE GENOMIC DNA]</scope>
    <source>
        <strain evidence="1 2">VJag</strain>
    </source>
</reference>
<dbReference type="STRING" id="43678.OJAG_32290"/>
<evidence type="ECO:0008006" key="3">
    <source>
        <dbReference type="Google" id="ProtNLM"/>
    </source>
</evidence>
<dbReference type="Gene3D" id="3.10.450.50">
    <property type="match status" value="1"/>
</dbReference>
<evidence type="ECO:0000313" key="1">
    <source>
        <dbReference type="EMBL" id="KZM34077.1"/>
    </source>
</evidence>
<dbReference type="OrthoDB" id="3428450at2"/>
<comment type="caution">
    <text evidence="1">The sequence shown here is derived from an EMBL/GenBank/DDBJ whole genome shotgun (WGS) entry which is preliminary data.</text>
</comment>
<name>A0A161XBY5_9CELL</name>
<sequence length="138" mass="15059">MTTPTSDATAYDHDDVQAFLNSYGVALAAGDLDTIAETYAFPALVVTDEASVLISDAETVRESFRGAAESYRERGLVGAVAQIRSLGTTSAGLVWVDVRWSYRDEWAGEADTESFRYLLRRGRDTFQICVVVPVDPLA</sequence>
<dbReference type="RefSeq" id="WP_056646986.1">
    <property type="nucleotide sequence ID" value="NZ_JBIVFZ010000007.1"/>
</dbReference>
<evidence type="ECO:0000313" key="2">
    <source>
        <dbReference type="Proteomes" id="UP000076447"/>
    </source>
</evidence>
<dbReference type="PATRIC" id="fig|43678.3.peg.3387"/>
<proteinExistence type="predicted"/>
<gene>
    <name evidence="1" type="ORF">OJAG_32290</name>
</gene>
<accession>A0A161XBY5</accession>
<organism evidence="1 2">
    <name type="scientific">Oerskovia enterophila</name>
    <dbReference type="NCBI Taxonomy" id="43678"/>
    <lineage>
        <taxon>Bacteria</taxon>
        <taxon>Bacillati</taxon>
        <taxon>Actinomycetota</taxon>
        <taxon>Actinomycetes</taxon>
        <taxon>Micrococcales</taxon>
        <taxon>Cellulomonadaceae</taxon>
        <taxon>Oerskovia</taxon>
    </lineage>
</organism>